<proteinExistence type="predicted"/>
<accession>A0A8J3YN54</accession>
<dbReference type="AlphaFoldDB" id="A0A8J3YN54"/>
<evidence type="ECO:0000313" key="2">
    <source>
        <dbReference type="EMBL" id="GIJ48599.1"/>
    </source>
</evidence>
<name>A0A8J3YN54_9ACTN</name>
<reference evidence="2" key="1">
    <citation type="submission" date="2021-01" db="EMBL/GenBank/DDBJ databases">
        <title>Whole genome shotgun sequence of Virgisporangium aliadipatigenens NBRC 105644.</title>
        <authorList>
            <person name="Komaki H."/>
            <person name="Tamura T."/>
        </authorList>
    </citation>
    <scope>NUCLEOTIDE SEQUENCE</scope>
    <source>
        <strain evidence="2">NBRC 105644</strain>
    </source>
</reference>
<protein>
    <submittedName>
        <fullName evidence="2">Uncharacterized protein</fullName>
    </submittedName>
</protein>
<keyword evidence="3" id="KW-1185">Reference proteome</keyword>
<evidence type="ECO:0000313" key="3">
    <source>
        <dbReference type="Proteomes" id="UP000619260"/>
    </source>
</evidence>
<dbReference type="Proteomes" id="UP000619260">
    <property type="component" value="Unassembled WGS sequence"/>
</dbReference>
<keyword evidence="1" id="KW-0472">Membrane</keyword>
<keyword evidence="1" id="KW-0812">Transmembrane</keyword>
<dbReference type="EMBL" id="BOPF01000021">
    <property type="protein sequence ID" value="GIJ48599.1"/>
    <property type="molecule type" value="Genomic_DNA"/>
</dbReference>
<feature type="transmembrane region" description="Helical" evidence="1">
    <location>
        <begin position="12"/>
        <end position="32"/>
    </location>
</feature>
<evidence type="ECO:0000256" key="1">
    <source>
        <dbReference type="SAM" id="Phobius"/>
    </source>
</evidence>
<sequence length="45" mass="4978">MDLDLDVNFYWTMADTVSALISAGAAVAVMSAEKIYRRLKPATDR</sequence>
<dbReference type="RefSeq" id="WP_203902075.1">
    <property type="nucleotide sequence ID" value="NZ_BOPF01000021.1"/>
</dbReference>
<comment type="caution">
    <text evidence="2">The sequence shown here is derived from an EMBL/GenBank/DDBJ whole genome shotgun (WGS) entry which is preliminary data.</text>
</comment>
<gene>
    <name evidence="2" type="ORF">Val02_54850</name>
</gene>
<organism evidence="2 3">
    <name type="scientific">Virgisporangium aliadipatigenens</name>
    <dbReference type="NCBI Taxonomy" id="741659"/>
    <lineage>
        <taxon>Bacteria</taxon>
        <taxon>Bacillati</taxon>
        <taxon>Actinomycetota</taxon>
        <taxon>Actinomycetes</taxon>
        <taxon>Micromonosporales</taxon>
        <taxon>Micromonosporaceae</taxon>
        <taxon>Virgisporangium</taxon>
    </lineage>
</organism>
<keyword evidence="1" id="KW-1133">Transmembrane helix</keyword>